<keyword evidence="2" id="KW-1185">Reference proteome</keyword>
<dbReference type="AlphaFoldDB" id="A0A183JGZ5"/>
<gene>
    <name evidence="1" type="ORF">SCUD_LOCUS1968</name>
</gene>
<evidence type="ECO:0000313" key="3">
    <source>
        <dbReference type="WBParaSite" id="SCUD_0000196701-mRNA-1"/>
    </source>
</evidence>
<protein>
    <submittedName>
        <fullName evidence="3">WH2 domain-containing protein</fullName>
    </submittedName>
</protein>
<reference evidence="1 2" key="2">
    <citation type="submission" date="2018-11" db="EMBL/GenBank/DDBJ databases">
        <authorList>
            <consortium name="Pathogen Informatics"/>
        </authorList>
    </citation>
    <scope>NUCLEOTIDE SEQUENCE [LARGE SCALE GENOMIC DNA]</scope>
    <source>
        <strain evidence="1">Dakar</strain>
        <strain evidence="2">Dakar, Senegal</strain>
    </source>
</reference>
<dbReference type="WBParaSite" id="SCUD_0000196701-mRNA-1">
    <property type="protein sequence ID" value="SCUD_0000196701-mRNA-1"/>
    <property type="gene ID" value="SCUD_0000196701"/>
</dbReference>
<reference evidence="3" key="1">
    <citation type="submission" date="2016-06" db="UniProtKB">
        <authorList>
            <consortium name="WormBaseParasite"/>
        </authorList>
    </citation>
    <scope>IDENTIFICATION</scope>
</reference>
<dbReference type="Proteomes" id="UP000279833">
    <property type="component" value="Unassembled WGS sequence"/>
</dbReference>
<accession>A0A183JGZ5</accession>
<evidence type="ECO:0000313" key="2">
    <source>
        <dbReference type="Proteomes" id="UP000279833"/>
    </source>
</evidence>
<organism evidence="3">
    <name type="scientific">Schistosoma curassoni</name>
    <dbReference type="NCBI Taxonomy" id="6186"/>
    <lineage>
        <taxon>Eukaryota</taxon>
        <taxon>Metazoa</taxon>
        <taxon>Spiralia</taxon>
        <taxon>Lophotrochozoa</taxon>
        <taxon>Platyhelminthes</taxon>
        <taxon>Trematoda</taxon>
        <taxon>Digenea</taxon>
        <taxon>Strigeidida</taxon>
        <taxon>Schistosomatoidea</taxon>
        <taxon>Schistosomatidae</taxon>
        <taxon>Schistosoma</taxon>
    </lineage>
</organism>
<dbReference type="EMBL" id="UZAK01001745">
    <property type="protein sequence ID" value="VDO71230.1"/>
    <property type="molecule type" value="Genomic_DNA"/>
</dbReference>
<sequence>MNPLDIKATPTDLPVDVTSPTIEEIRMAIRQIKSGEAAGLDYIPPEPPKSDIEVTANMLHVLVRKNKCRQTAKNDISSKH</sequence>
<evidence type="ECO:0000313" key="1">
    <source>
        <dbReference type="EMBL" id="VDO71230.1"/>
    </source>
</evidence>
<name>A0A183JGZ5_9TREM</name>
<proteinExistence type="predicted"/>